<evidence type="ECO:0000256" key="1">
    <source>
        <dbReference type="ARBA" id="ARBA00004651"/>
    </source>
</evidence>
<gene>
    <name evidence="8" type="ORF">TW77_17825</name>
</gene>
<evidence type="ECO:0000256" key="2">
    <source>
        <dbReference type="ARBA" id="ARBA00022475"/>
    </source>
</evidence>
<feature type="transmembrane region" description="Helical" evidence="6">
    <location>
        <begin position="337"/>
        <end position="356"/>
    </location>
</feature>
<feature type="transmembrane region" description="Helical" evidence="6">
    <location>
        <begin position="671"/>
        <end position="697"/>
    </location>
</feature>
<feature type="transmembrane region" description="Helical" evidence="6">
    <location>
        <begin position="394"/>
        <end position="417"/>
    </location>
</feature>
<dbReference type="EMBL" id="JXYA01000044">
    <property type="protein sequence ID" value="KJZ06775.1"/>
    <property type="molecule type" value="Genomic_DNA"/>
</dbReference>
<keyword evidence="3 6" id="KW-0812">Transmembrane</keyword>
<comment type="caution">
    <text evidence="8">The sequence shown here is derived from an EMBL/GenBank/DDBJ whole genome shotgun (WGS) entry which is preliminary data.</text>
</comment>
<evidence type="ECO:0000256" key="3">
    <source>
        <dbReference type="ARBA" id="ARBA00022692"/>
    </source>
</evidence>
<dbReference type="GO" id="GO:0005886">
    <property type="term" value="C:plasma membrane"/>
    <property type="evidence" value="ECO:0007669"/>
    <property type="project" value="UniProtKB-SubCell"/>
</dbReference>
<feature type="transmembrane region" description="Helical" evidence="6">
    <location>
        <begin position="242"/>
        <end position="263"/>
    </location>
</feature>
<dbReference type="InterPro" id="IPR003838">
    <property type="entry name" value="ABC3_permease_C"/>
</dbReference>
<proteinExistence type="predicted"/>
<feature type="transmembrane region" description="Helical" evidence="6">
    <location>
        <begin position="368"/>
        <end position="387"/>
    </location>
</feature>
<evidence type="ECO:0000256" key="6">
    <source>
        <dbReference type="SAM" id="Phobius"/>
    </source>
</evidence>
<dbReference type="RefSeq" id="WP_046006337.1">
    <property type="nucleotide sequence ID" value="NZ_JXYA01000044.1"/>
</dbReference>
<dbReference type="PANTHER" id="PTHR30287">
    <property type="entry name" value="MEMBRANE COMPONENT OF PREDICTED ABC SUPERFAMILY METABOLITE UPTAKE TRANSPORTER"/>
    <property type="match status" value="1"/>
</dbReference>
<dbReference type="Proteomes" id="UP000033452">
    <property type="component" value="Unassembled WGS sequence"/>
</dbReference>
<dbReference type="AlphaFoldDB" id="A0A0F4QHL5"/>
<evidence type="ECO:0000313" key="8">
    <source>
        <dbReference type="EMBL" id="KJZ06775.1"/>
    </source>
</evidence>
<keyword evidence="5 6" id="KW-0472">Membrane</keyword>
<dbReference type="OrthoDB" id="343744at2"/>
<dbReference type="PATRIC" id="fig|43658.5.peg.3764"/>
<comment type="subcellular location">
    <subcellularLocation>
        <location evidence="1">Cell membrane</location>
        <topology evidence="1">Multi-pass membrane protein</topology>
    </subcellularLocation>
</comment>
<feature type="transmembrane region" description="Helical" evidence="6">
    <location>
        <begin position="770"/>
        <end position="790"/>
    </location>
</feature>
<keyword evidence="9" id="KW-1185">Reference proteome</keyword>
<evidence type="ECO:0000259" key="7">
    <source>
        <dbReference type="Pfam" id="PF02687"/>
    </source>
</evidence>
<evidence type="ECO:0000256" key="4">
    <source>
        <dbReference type="ARBA" id="ARBA00022989"/>
    </source>
</evidence>
<dbReference type="Pfam" id="PF02687">
    <property type="entry name" value="FtsX"/>
    <property type="match status" value="1"/>
</dbReference>
<feature type="transmembrane region" description="Helical" evidence="6">
    <location>
        <begin position="437"/>
        <end position="457"/>
    </location>
</feature>
<accession>A0A0F4QHL5</accession>
<evidence type="ECO:0000256" key="5">
    <source>
        <dbReference type="ARBA" id="ARBA00023136"/>
    </source>
</evidence>
<dbReference type="PANTHER" id="PTHR30287:SF2">
    <property type="entry name" value="BLL1001 PROTEIN"/>
    <property type="match status" value="1"/>
</dbReference>
<name>A0A0F4QHL5_9GAMM</name>
<evidence type="ECO:0000313" key="9">
    <source>
        <dbReference type="Proteomes" id="UP000033452"/>
    </source>
</evidence>
<feature type="domain" description="ABC3 transporter permease C-terminal" evidence="7">
    <location>
        <begin position="680"/>
        <end position="796"/>
    </location>
</feature>
<reference evidence="8 9" key="1">
    <citation type="journal article" date="2015" name="BMC Genomics">
        <title>Genome mining reveals unlocked bioactive potential of marine Gram-negative bacteria.</title>
        <authorList>
            <person name="Machado H."/>
            <person name="Sonnenschein E.C."/>
            <person name="Melchiorsen J."/>
            <person name="Gram L."/>
        </authorList>
    </citation>
    <scope>NUCLEOTIDE SEQUENCE [LARGE SCALE GENOMIC DNA]</scope>
    <source>
        <strain evidence="8 9">S2471</strain>
    </source>
</reference>
<keyword evidence="4 6" id="KW-1133">Transmembrane helix</keyword>
<organism evidence="8 9">
    <name type="scientific">Pseudoalteromonas rubra</name>
    <dbReference type="NCBI Taxonomy" id="43658"/>
    <lineage>
        <taxon>Bacteria</taxon>
        <taxon>Pseudomonadati</taxon>
        <taxon>Pseudomonadota</taxon>
        <taxon>Gammaproteobacteria</taxon>
        <taxon>Alteromonadales</taxon>
        <taxon>Pseudoalteromonadaceae</taxon>
        <taxon>Pseudoalteromonas</taxon>
    </lineage>
</organism>
<sequence length="804" mass="87588">MSELRLILLTYSQFYRRHAGLLVLFLIGLSLGSALLSATLGLNQEASQRYQTSTALLAQPVSHFIRPPLGESGLSLSLWQRLSAAGFVQAQPVLEGRVRSDDNKLIAVRGVNLLQWQTAGVTQPAQRQSQQSNTEHALFDTLFVSPERLARLQLDEAVLYFNGERVPVSQLDGAGHFALADISLADRLLKAQGQVSYFEVAGLNAAQLQQLKILLGNEGRLESAEAQTFDALSGAFFFNLQALALLGYVVGAFLSLNAIKLAYQSRLSLQQQMATLGCRQGQLLKALCLEVTILSVVAATLGNLLGVLMANLMMADISAVLSSFYQLDRSLTVSFDVALVLIGTVLNLAVLSAFMVLQTTIAQRLTKWLTLALLVLAGVGALTLLALAQTKWQALLLCACVLLVFFALTPPLVRLVFRVRWPTQASLLVWLKGDSLTQLPALLSSVLAILMAMGAAIGMQVMVGSFSSALDAHLQTRLNADLYVRPDNPTAQMRQALLDLPDVTQVGVYWSAHSEVQMDNETVPVTLMSFGEDARYHQHLTLLNKQPLHASHLSSAAEAISCLVNEPGMRRYDLAVGTLIQVQQGERAFSCQISGVFYDYGEPGINLVVSSSVIVRQAFLYDAVGFMLTLEQGADAERVADVISQRWSLAGHQLVHNQVFKRYAKQLFSQTFLVTHALNICIMAIALFGVWVSFLTLGRQQLQPMAVLQTLGVTQKQLLLLKLCQAGLILGLTLLLAVPLGILLGWVLLEYVMPIAFGWSMAMVLSWGDIWGFCAVVLVLALVVSAIPLLKLVKRNVADNVAQL</sequence>
<feature type="transmembrane region" description="Helical" evidence="6">
    <location>
        <begin position="21"/>
        <end position="42"/>
    </location>
</feature>
<dbReference type="InterPro" id="IPR038766">
    <property type="entry name" value="Membrane_comp_ABC_pdt"/>
</dbReference>
<protein>
    <submittedName>
        <fullName evidence="8">ABC transporter permease</fullName>
    </submittedName>
</protein>
<keyword evidence="2" id="KW-1003">Cell membrane</keyword>